<keyword evidence="3" id="KW-0808">Transferase</keyword>
<evidence type="ECO:0000256" key="1">
    <source>
        <dbReference type="SAM" id="MobiDB-lite"/>
    </source>
</evidence>
<dbReference type="CDD" id="cd01635">
    <property type="entry name" value="Glycosyltransferase_GTB-type"/>
    <property type="match status" value="1"/>
</dbReference>
<feature type="chain" id="PRO_5011440809" evidence="2">
    <location>
        <begin position="21"/>
        <end position="839"/>
    </location>
</feature>
<keyword evidence="4" id="KW-1185">Reference proteome</keyword>
<feature type="compositionally biased region" description="Low complexity" evidence="1">
    <location>
        <begin position="325"/>
        <end position="342"/>
    </location>
</feature>
<feature type="signal peptide" evidence="2">
    <location>
        <begin position="1"/>
        <end position="20"/>
    </location>
</feature>
<organism evidence="3 4">
    <name type="scientific">Cellulomonas marina</name>
    <dbReference type="NCBI Taxonomy" id="988821"/>
    <lineage>
        <taxon>Bacteria</taxon>
        <taxon>Bacillati</taxon>
        <taxon>Actinomycetota</taxon>
        <taxon>Actinomycetes</taxon>
        <taxon>Micrococcales</taxon>
        <taxon>Cellulomonadaceae</taxon>
        <taxon>Cellulomonas</taxon>
    </lineage>
</organism>
<accession>A0A1I0UYJ3</accession>
<evidence type="ECO:0000313" key="4">
    <source>
        <dbReference type="Proteomes" id="UP000199012"/>
    </source>
</evidence>
<dbReference type="GO" id="GO:0016740">
    <property type="term" value="F:transferase activity"/>
    <property type="evidence" value="ECO:0007669"/>
    <property type="project" value="UniProtKB-KW"/>
</dbReference>
<gene>
    <name evidence="3" type="ORF">SAMN05421867_10116</name>
</gene>
<dbReference type="PANTHER" id="PTHR46656:SF3">
    <property type="entry name" value="PUTATIVE-RELATED"/>
    <property type="match status" value="1"/>
</dbReference>
<dbReference type="Proteomes" id="UP000199012">
    <property type="component" value="Unassembled WGS sequence"/>
</dbReference>
<proteinExistence type="predicted"/>
<name>A0A1I0UYJ3_9CELL</name>
<dbReference type="PANTHER" id="PTHR46656">
    <property type="entry name" value="PUTATIVE-RELATED"/>
    <property type="match status" value="1"/>
</dbReference>
<dbReference type="EMBL" id="FOKA01000001">
    <property type="protein sequence ID" value="SFA69115.1"/>
    <property type="molecule type" value="Genomic_DNA"/>
</dbReference>
<dbReference type="Pfam" id="PF13692">
    <property type="entry name" value="Glyco_trans_1_4"/>
    <property type="match status" value="1"/>
</dbReference>
<dbReference type="STRING" id="988821.SAMN05421867_10116"/>
<evidence type="ECO:0000256" key="2">
    <source>
        <dbReference type="SAM" id="SignalP"/>
    </source>
</evidence>
<dbReference type="Gene3D" id="3.40.50.2000">
    <property type="entry name" value="Glycogen Phosphorylase B"/>
    <property type="match status" value="1"/>
</dbReference>
<reference evidence="3 4" key="1">
    <citation type="submission" date="2016-10" db="EMBL/GenBank/DDBJ databases">
        <authorList>
            <person name="de Groot N.N."/>
        </authorList>
    </citation>
    <scope>NUCLEOTIDE SEQUENCE [LARGE SCALE GENOMIC DNA]</scope>
    <source>
        <strain evidence="3 4">CGMCC 4.6945</strain>
    </source>
</reference>
<feature type="region of interest" description="Disordered" evidence="1">
    <location>
        <begin position="57"/>
        <end position="79"/>
    </location>
</feature>
<dbReference type="AlphaFoldDB" id="A0A1I0UYJ3"/>
<dbReference type="OrthoDB" id="9765330at2"/>
<sequence>MPVVTDPRLLLATSAATARAAALTVAAARAVLPGLAVHVLDLDGTFDPAVPALPAALRTDPGTDLPAAPRAEGRHDLPPDVRDAAGWGVPVGRLHALALRHGGAGAARALLPDLVAAVGREVPAGTPLLVLAPGVLPLRRPDALLAGLSDADLALVPRAPAHPGDGAGASVPGRGWWHPGALALRAPGTSVVAWWRTATPDDDRWLDALAAAVPHAAVREPAAVLSAWSGAPTSGLAVAGRPVELLDLSGLDPVRPRLLDARPGVPQRRLDDERDLAALVAAVARSLRDAPAPVVPADAFDPARTALGVPVDDLLRDALVALGAPPEEAAPGSGPGTHPTTPGGAGDPYDPRTADDLLGRLTAPGPAGAPAPVLAALLARRPDLRRAFPRVPGADTPRFLAWTREHAVADGAPAALVEPALRRAAAAPPPPPAPAGAPEPGVTVVGFLRGELGLGESARGLVAALDAVGVPHAALTVGDDLVRSRQRAVRTAGRAERDAEAVTFDTTVVCVNADLTPTVVASLPPRLRDRSLRVGMWYWEVEDFPADQHGGFAAVDEVWVATDFVRAAIAPHSPVPVVTLTPPLPQRGPAPVVPPRDLGVPDRPYVLFAFDHLSTLDRKNPLGLVDAFTAAVTPDDGPVLVLKTINAEHRPQDAERLRRRVVDLEHVVLLEDYLDAAERDALVAGCAAYASLHRSEGLGLTMAEAMAWGRPVVATGYSGNLQFMTEENSWLVPCSPGTIPAGAAPYPAGGRWAEPDLDAAAAALRAVLDDPAAAAVRGRRAASDIRERHSPAVAGRAIAAHLEEVAGRRRARARGDLRFRLRQVRGAAGAAARRTGLVR</sequence>
<keyword evidence="2" id="KW-0732">Signal</keyword>
<evidence type="ECO:0000313" key="3">
    <source>
        <dbReference type="EMBL" id="SFA69115.1"/>
    </source>
</evidence>
<dbReference type="RefSeq" id="WP_090029695.1">
    <property type="nucleotide sequence ID" value="NZ_BONM01000023.1"/>
</dbReference>
<feature type="region of interest" description="Disordered" evidence="1">
    <location>
        <begin position="325"/>
        <end position="357"/>
    </location>
</feature>
<dbReference type="SUPFAM" id="SSF53756">
    <property type="entry name" value="UDP-Glycosyltransferase/glycogen phosphorylase"/>
    <property type="match status" value="1"/>
</dbReference>
<protein>
    <submittedName>
        <fullName evidence="3">Glycosyl transferases group 1</fullName>
    </submittedName>
</protein>